<sequence>MQEVAGLGHFDHEGGLPAGEVVTGADAGQDAVDRADQRTAGRHEAADVGQQHDQRVLPHVGRFTAHVRAGDHQHAAVRMQVQVIRFERLFAHRFNHRVAAALDLQARLGLQFRACPVQRLRAFGEAGQHVELAQCRRALLQRFQLPAEGVQQLLVQVLLARQRTVARGQHLVLEGLQFLGDVALGVGQRLPACVVHRCAVGLALADFDVIAVHPVVAHLQGGDATALALALFQVDQELVGMGGQAAQLVQLLVEAVGQHAAIAQLQRRHLGDGAGQQLRAFVMFAQRGVQRLQAWRIQRRQHLAHCRQQAQAIAQGGGTARGCRHHCRGRSAFPPHGGAAPGPRAGAAGGAASAAAGARPWASRCCPARPAG</sequence>
<reference evidence="2 3" key="1">
    <citation type="journal article" date="2020" name="Microb. Genom.">
        <title>Genetic diversity of clinical and environmental Mucorales isolates obtained from an investigation of mucormycosis cases among solid organ transplant recipients.</title>
        <authorList>
            <person name="Nguyen M.H."/>
            <person name="Kaul D."/>
            <person name="Muto C."/>
            <person name="Cheng S.J."/>
            <person name="Richter R.A."/>
            <person name="Bruno V.M."/>
            <person name="Liu G."/>
            <person name="Beyhan S."/>
            <person name="Sundermann A.J."/>
            <person name="Mounaud S."/>
            <person name="Pasculle A.W."/>
            <person name="Nierman W.C."/>
            <person name="Driscoll E."/>
            <person name="Cumbie R."/>
            <person name="Clancy C.J."/>
            <person name="Dupont C.L."/>
        </authorList>
    </citation>
    <scope>NUCLEOTIDE SEQUENCE [LARGE SCALE GENOMIC DNA]</scope>
    <source>
        <strain evidence="2 3">GL24</strain>
    </source>
</reference>
<name>A0A9P6YJI9_9FUNG</name>
<keyword evidence="3" id="KW-1185">Reference proteome</keyword>
<accession>A0A9P6YJI9</accession>
<gene>
    <name evidence="2" type="ORF">G6F50_013324</name>
</gene>
<evidence type="ECO:0000313" key="3">
    <source>
        <dbReference type="Proteomes" id="UP000740926"/>
    </source>
</evidence>
<comment type="caution">
    <text evidence="2">The sequence shown here is derived from an EMBL/GenBank/DDBJ whole genome shotgun (WGS) entry which is preliminary data.</text>
</comment>
<evidence type="ECO:0000313" key="2">
    <source>
        <dbReference type="EMBL" id="KAG1549843.1"/>
    </source>
</evidence>
<dbReference type="Proteomes" id="UP000740926">
    <property type="component" value="Unassembled WGS sequence"/>
</dbReference>
<organism evidence="2 3">
    <name type="scientific">Rhizopus delemar</name>
    <dbReference type="NCBI Taxonomy" id="936053"/>
    <lineage>
        <taxon>Eukaryota</taxon>
        <taxon>Fungi</taxon>
        <taxon>Fungi incertae sedis</taxon>
        <taxon>Mucoromycota</taxon>
        <taxon>Mucoromycotina</taxon>
        <taxon>Mucoromycetes</taxon>
        <taxon>Mucorales</taxon>
        <taxon>Mucorineae</taxon>
        <taxon>Rhizopodaceae</taxon>
        <taxon>Rhizopus</taxon>
    </lineage>
</organism>
<protein>
    <submittedName>
        <fullName evidence="2">Uncharacterized protein</fullName>
    </submittedName>
</protein>
<dbReference type="AlphaFoldDB" id="A0A9P6YJI9"/>
<proteinExistence type="predicted"/>
<feature type="compositionally biased region" description="Basic and acidic residues" evidence="1">
    <location>
        <begin position="31"/>
        <end position="51"/>
    </location>
</feature>
<evidence type="ECO:0000256" key="1">
    <source>
        <dbReference type="SAM" id="MobiDB-lite"/>
    </source>
</evidence>
<feature type="region of interest" description="Disordered" evidence="1">
    <location>
        <begin position="28"/>
        <end position="51"/>
    </location>
</feature>
<dbReference type="EMBL" id="JAANIU010005125">
    <property type="protein sequence ID" value="KAG1549843.1"/>
    <property type="molecule type" value="Genomic_DNA"/>
</dbReference>